<dbReference type="PROSITE" id="PS51186">
    <property type="entry name" value="GNAT"/>
    <property type="match status" value="1"/>
</dbReference>
<dbReference type="Pfam" id="PF00583">
    <property type="entry name" value="Acetyltransf_1"/>
    <property type="match status" value="1"/>
</dbReference>
<dbReference type="CDD" id="cd04301">
    <property type="entry name" value="NAT_SF"/>
    <property type="match status" value="1"/>
</dbReference>
<dbReference type="EMBL" id="AUBJ02000001">
    <property type="protein sequence ID" value="MCP2333486.1"/>
    <property type="molecule type" value="Genomic_DNA"/>
</dbReference>
<protein>
    <submittedName>
        <fullName evidence="7">Ribosomal-protein-alanine N-acetyltransferase</fullName>
    </submittedName>
</protein>
<name>A0ABT1JLU3_ACTCY</name>
<keyword evidence="2" id="KW-0963">Cytoplasm</keyword>
<evidence type="ECO:0000313" key="7">
    <source>
        <dbReference type="EMBL" id="MCP2333486.1"/>
    </source>
</evidence>
<dbReference type="PANTHER" id="PTHR43420">
    <property type="entry name" value="ACETYLTRANSFERASE"/>
    <property type="match status" value="1"/>
</dbReference>
<dbReference type="InterPro" id="IPR016181">
    <property type="entry name" value="Acyl_CoA_acyltransferase"/>
</dbReference>
<comment type="caution">
    <text evidence="7">The sequence shown here is derived from an EMBL/GenBank/DDBJ whole genome shotgun (WGS) entry which is preliminary data.</text>
</comment>
<reference evidence="7 8" key="2">
    <citation type="submission" date="2022-06" db="EMBL/GenBank/DDBJ databases">
        <title>Genomic Encyclopedia of Type Strains, Phase I: the one thousand microbial genomes (KMG-I) project.</title>
        <authorList>
            <person name="Kyrpides N."/>
        </authorList>
    </citation>
    <scope>NUCLEOTIDE SEQUENCE [LARGE SCALE GENOMIC DNA]</scope>
    <source>
        <strain evidence="7 8">DSM 43889</strain>
    </source>
</reference>
<keyword evidence="4" id="KW-0012">Acyltransferase</keyword>
<evidence type="ECO:0000256" key="2">
    <source>
        <dbReference type="ARBA" id="ARBA00022490"/>
    </source>
</evidence>
<accession>A0ABT1JLU3</accession>
<organism evidence="7 8">
    <name type="scientific">Actinoalloteichus caeruleus DSM 43889</name>
    <dbReference type="NCBI Taxonomy" id="1120930"/>
    <lineage>
        <taxon>Bacteria</taxon>
        <taxon>Bacillati</taxon>
        <taxon>Actinomycetota</taxon>
        <taxon>Actinomycetes</taxon>
        <taxon>Pseudonocardiales</taxon>
        <taxon>Pseudonocardiaceae</taxon>
        <taxon>Actinoalloteichus</taxon>
        <taxon>Actinoalloteichus cyanogriseus</taxon>
    </lineage>
</organism>
<dbReference type="NCBIfam" id="TIGR01575">
    <property type="entry name" value="rimI"/>
    <property type="match status" value="1"/>
</dbReference>
<dbReference type="RefSeq" id="WP_026419476.1">
    <property type="nucleotide sequence ID" value="NZ_AUBJ02000001.1"/>
</dbReference>
<proteinExistence type="inferred from homology"/>
<reference evidence="7 8" key="1">
    <citation type="submission" date="2013-07" db="EMBL/GenBank/DDBJ databases">
        <authorList>
            <consortium name="DOE Joint Genome Institute"/>
            <person name="Reeve W."/>
            <person name="Huntemann M."/>
            <person name="Han J."/>
            <person name="Chen A."/>
            <person name="Kyrpides N."/>
            <person name="Mavromatis K."/>
            <person name="Markowitz V."/>
            <person name="Palaniappan K."/>
            <person name="Ivanova N."/>
            <person name="Schaumberg A."/>
            <person name="Pati A."/>
            <person name="Liolios K."/>
            <person name="Nordberg H.P."/>
            <person name="Cantor M.N."/>
            <person name="Hua S.X."/>
            <person name="Woyke T."/>
        </authorList>
    </citation>
    <scope>NUCLEOTIDE SEQUENCE [LARGE SCALE GENOMIC DNA]</scope>
    <source>
        <strain evidence="7 8">DSM 43889</strain>
    </source>
</reference>
<keyword evidence="8" id="KW-1185">Reference proteome</keyword>
<keyword evidence="3" id="KW-0808">Transferase</keyword>
<dbReference type="Proteomes" id="UP000791080">
    <property type="component" value="Unassembled WGS sequence"/>
</dbReference>
<comment type="similarity">
    <text evidence="1">Belongs to the acetyltransferase family. RimI subfamily.</text>
</comment>
<dbReference type="InterPro" id="IPR000182">
    <property type="entry name" value="GNAT_dom"/>
</dbReference>
<dbReference type="SUPFAM" id="SSF55729">
    <property type="entry name" value="Acyl-CoA N-acyltransferases (Nat)"/>
    <property type="match status" value="1"/>
</dbReference>
<evidence type="ECO:0000256" key="4">
    <source>
        <dbReference type="ARBA" id="ARBA00023315"/>
    </source>
</evidence>
<evidence type="ECO:0000256" key="5">
    <source>
        <dbReference type="SAM" id="MobiDB-lite"/>
    </source>
</evidence>
<evidence type="ECO:0000256" key="3">
    <source>
        <dbReference type="ARBA" id="ARBA00022679"/>
    </source>
</evidence>
<dbReference type="Gene3D" id="3.40.630.30">
    <property type="match status" value="1"/>
</dbReference>
<dbReference type="InterPro" id="IPR006464">
    <property type="entry name" value="AcTrfase_RimI/Ard1"/>
</dbReference>
<evidence type="ECO:0000256" key="1">
    <source>
        <dbReference type="ARBA" id="ARBA00005395"/>
    </source>
</evidence>
<dbReference type="InterPro" id="IPR050680">
    <property type="entry name" value="YpeA/RimI_acetyltransf"/>
</dbReference>
<evidence type="ECO:0000313" key="8">
    <source>
        <dbReference type="Proteomes" id="UP000791080"/>
    </source>
</evidence>
<evidence type="ECO:0000259" key="6">
    <source>
        <dbReference type="PROSITE" id="PS51186"/>
    </source>
</evidence>
<gene>
    <name evidence="7" type="ORF">G443_003756</name>
</gene>
<dbReference type="PANTHER" id="PTHR43420:SF44">
    <property type="entry name" value="ACETYLTRANSFERASE YPEA"/>
    <property type="match status" value="1"/>
</dbReference>
<feature type="domain" description="N-acetyltransferase" evidence="6">
    <location>
        <begin position="3"/>
        <end position="174"/>
    </location>
</feature>
<feature type="region of interest" description="Disordered" evidence="5">
    <location>
        <begin position="169"/>
        <end position="191"/>
    </location>
</feature>
<sequence length="191" mass="20789">MTVAIRRLRRIDAGRCAELERELFPGDDPWSERAFLAEMAAGHRYVGAYAAPQEPADAGKAGRTAGPWRPVDTEGPLVGYGGLAVLGRSPDLEAEVHTIAVDPAWQGRGVGTALLRSLLAHADSLRAPTFLEVRTDNDSAIRLYERHGFVRVGLRRRYYQPSGADAYTMRRGPAEVAAPTGGPERDEGEPR</sequence>